<evidence type="ECO:0000256" key="5">
    <source>
        <dbReference type="ARBA" id="ARBA00023163"/>
    </source>
</evidence>
<dbReference type="Pfam" id="PF00382">
    <property type="entry name" value="TFIIB"/>
    <property type="match status" value="1"/>
</dbReference>
<keyword evidence="4" id="KW-0805">Transcription regulation</keyword>
<dbReference type="SUPFAM" id="SSF47954">
    <property type="entry name" value="Cyclin-like"/>
    <property type="match status" value="1"/>
</dbReference>
<dbReference type="InterPro" id="IPR013150">
    <property type="entry name" value="TFIIB_cyclin"/>
</dbReference>
<dbReference type="InterPro" id="IPR036915">
    <property type="entry name" value="Cyclin-like_sf"/>
</dbReference>
<keyword evidence="3" id="KW-0677">Repeat</keyword>
<gene>
    <name evidence="7" type="ORF">ACFQL7_20495</name>
</gene>
<evidence type="ECO:0000313" key="8">
    <source>
        <dbReference type="Proteomes" id="UP001596417"/>
    </source>
</evidence>
<comment type="similarity">
    <text evidence="1">Belongs to the TFIIB family.</text>
</comment>
<dbReference type="Proteomes" id="UP001596417">
    <property type="component" value="Unassembled WGS sequence"/>
</dbReference>
<dbReference type="PRINTS" id="PR00685">
    <property type="entry name" value="TIFACTORIIB"/>
</dbReference>
<reference evidence="7 8" key="1">
    <citation type="journal article" date="2019" name="Int. J. Syst. Evol. Microbiol.">
        <title>The Global Catalogue of Microorganisms (GCM) 10K type strain sequencing project: providing services to taxonomists for standard genome sequencing and annotation.</title>
        <authorList>
            <consortium name="The Broad Institute Genomics Platform"/>
            <consortium name="The Broad Institute Genome Sequencing Center for Infectious Disease"/>
            <person name="Wu L."/>
            <person name="Ma J."/>
        </authorList>
    </citation>
    <scope>NUCLEOTIDE SEQUENCE [LARGE SCALE GENOMIC DNA]</scope>
    <source>
        <strain evidence="7 8">RDMS1</strain>
    </source>
</reference>
<dbReference type="Gene3D" id="1.10.472.10">
    <property type="entry name" value="Cyclin-like"/>
    <property type="match status" value="1"/>
</dbReference>
<dbReference type="EMBL" id="JBHTAX010000001">
    <property type="protein sequence ID" value="MFC7191933.1"/>
    <property type="molecule type" value="Genomic_DNA"/>
</dbReference>
<keyword evidence="8" id="KW-1185">Reference proteome</keyword>
<dbReference type="InterPro" id="IPR023486">
    <property type="entry name" value="TFIIB_CS"/>
</dbReference>
<dbReference type="PANTHER" id="PTHR11618:SF13">
    <property type="entry name" value="TRANSCRIPTION INITIATION FACTOR IIB"/>
    <property type="match status" value="1"/>
</dbReference>
<protein>
    <recommendedName>
        <fullName evidence="2">Transcription initiation factor IIB</fullName>
    </recommendedName>
</protein>
<sequence length="75" mass="8252">MSSALGLPKPVRETASVIYRRALAENLLIGRSIEGIATSAVYAAARREGIPRTLDEVTTVARVERQRIARAYRVI</sequence>
<dbReference type="InterPro" id="IPR000812">
    <property type="entry name" value="TFIIB"/>
</dbReference>
<dbReference type="PROSITE" id="PS00782">
    <property type="entry name" value="TFIIB"/>
    <property type="match status" value="1"/>
</dbReference>
<dbReference type="RefSeq" id="WP_390206428.1">
    <property type="nucleotide sequence ID" value="NZ_JBHTAX010000001.1"/>
</dbReference>
<accession>A0ABD5YW13</accession>
<keyword evidence="5" id="KW-0804">Transcription</keyword>
<dbReference type="AlphaFoldDB" id="A0ABD5YW13"/>
<evidence type="ECO:0000256" key="3">
    <source>
        <dbReference type="ARBA" id="ARBA00022737"/>
    </source>
</evidence>
<comment type="caution">
    <text evidence="7">The sequence shown here is derived from an EMBL/GenBank/DDBJ whole genome shotgun (WGS) entry which is preliminary data.</text>
</comment>
<name>A0ABD5YW13_9EURY</name>
<proteinExistence type="inferred from homology"/>
<dbReference type="PANTHER" id="PTHR11618">
    <property type="entry name" value="TRANSCRIPTION INITIATION FACTOR IIB-RELATED"/>
    <property type="match status" value="1"/>
</dbReference>
<organism evidence="7 8">
    <name type="scientific">Halocatena marina</name>
    <dbReference type="NCBI Taxonomy" id="2934937"/>
    <lineage>
        <taxon>Archaea</taxon>
        <taxon>Methanobacteriati</taxon>
        <taxon>Methanobacteriota</taxon>
        <taxon>Stenosarchaea group</taxon>
        <taxon>Halobacteria</taxon>
        <taxon>Halobacteriales</taxon>
        <taxon>Natronomonadaceae</taxon>
        <taxon>Halocatena</taxon>
    </lineage>
</organism>
<evidence type="ECO:0000256" key="4">
    <source>
        <dbReference type="ARBA" id="ARBA00023015"/>
    </source>
</evidence>
<feature type="domain" description="Transcription factor TFIIB cyclin-like" evidence="6">
    <location>
        <begin position="1"/>
        <end position="73"/>
    </location>
</feature>
<evidence type="ECO:0000313" key="7">
    <source>
        <dbReference type="EMBL" id="MFC7191933.1"/>
    </source>
</evidence>
<evidence type="ECO:0000256" key="2">
    <source>
        <dbReference type="ARBA" id="ARBA00013932"/>
    </source>
</evidence>
<evidence type="ECO:0000256" key="1">
    <source>
        <dbReference type="ARBA" id="ARBA00010857"/>
    </source>
</evidence>
<evidence type="ECO:0000259" key="6">
    <source>
        <dbReference type="Pfam" id="PF00382"/>
    </source>
</evidence>